<sequence length="110" mass="12195">MVKPEPGENCTNITASTQSTLICLPRAQGEGHIILKVQRQGAAEQLSYQIGRNTPLRDLMLDFCDRTGLVFHCTRFLHPEGSRICPLQTANDLKLEDEDIIDAMNDQIGG</sequence>
<dbReference type="Proteomes" id="UP000187203">
    <property type="component" value="Unassembled WGS sequence"/>
</dbReference>
<feature type="domain" description="Rad60/SUMO-like" evidence="1">
    <location>
        <begin position="35"/>
        <end position="104"/>
    </location>
</feature>
<dbReference type="AlphaFoldDB" id="A0A1R3KRZ4"/>
<dbReference type="SUPFAM" id="SSF54236">
    <property type="entry name" value="Ubiquitin-like"/>
    <property type="match status" value="1"/>
</dbReference>
<dbReference type="OrthoDB" id="442921at2759"/>
<dbReference type="PANTHER" id="PTHR10562">
    <property type="entry name" value="SMALL UBIQUITIN-RELATED MODIFIER"/>
    <property type="match status" value="1"/>
</dbReference>
<reference evidence="3" key="1">
    <citation type="submission" date="2013-09" db="EMBL/GenBank/DDBJ databases">
        <title>Corchorus olitorius genome sequencing.</title>
        <authorList>
            <person name="Alam M."/>
            <person name="Haque M.S."/>
            <person name="Islam M.S."/>
            <person name="Emdad E.M."/>
            <person name="Islam M.M."/>
            <person name="Ahmed B."/>
            <person name="Halim A."/>
            <person name="Hossen Q.M.M."/>
            <person name="Hossain M.Z."/>
            <person name="Ahmed R."/>
            <person name="Khan M.M."/>
            <person name="Islam R."/>
            <person name="Rashid M.M."/>
            <person name="Khan S.A."/>
            <person name="Rahman M.S."/>
            <person name="Alam M."/>
            <person name="Yahiya A.S."/>
            <person name="Khan M.S."/>
            <person name="Azam M.S."/>
            <person name="Haque T."/>
            <person name="Lashkar M.Z.H."/>
            <person name="Akhand A.I."/>
            <person name="Morshed G."/>
            <person name="Roy S."/>
            <person name="Uddin K.S."/>
            <person name="Rabeya T."/>
            <person name="Hossain A.S."/>
            <person name="Chowdhury A."/>
            <person name="Snigdha A.R."/>
            <person name="Mortoza M.S."/>
            <person name="Matin S.A."/>
            <person name="Hoque S.M.E."/>
            <person name="Islam M.K."/>
            <person name="Roy D.K."/>
            <person name="Haider R."/>
            <person name="Moosa M.M."/>
            <person name="Elias S.M."/>
            <person name="Hasan A.M."/>
            <person name="Jahan S."/>
            <person name="Shafiuddin M."/>
            <person name="Mahmood N."/>
            <person name="Shommy N.S."/>
        </authorList>
    </citation>
    <scope>NUCLEOTIDE SEQUENCE [LARGE SCALE GENOMIC DNA]</scope>
    <source>
        <strain evidence="3">cv. O-4</strain>
    </source>
</reference>
<name>A0A1R3KRZ4_9ROSI</name>
<evidence type="ECO:0000313" key="3">
    <source>
        <dbReference type="Proteomes" id="UP000187203"/>
    </source>
</evidence>
<dbReference type="Gene3D" id="3.10.20.90">
    <property type="entry name" value="Phosphatidylinositol 3-kinase Catalytic Subunit, Chain A, domain 1"/>
    <property type="match status" value="1"/>
</dbReference>
<protein>
    <submittedName>
        <fullName evidence="2">Small ubiquitin-related modifier, SUMO</fullName>
    </submittedName>
</protein>
<dbReference type="InterPro" id="IPR022617">
    <property type="entry name" value="Rad60/SUMO-like_dom"/>
</dbReference>
<dbReference type="Pfam" id="PF11976">
    <property type="entry name" value="Rad60-SLD"/>
    <property type="match status" value="1"/>
</dbReference>
<accession>A0A1R3KRZ4</accession>
<keyword evidence="3" id="KW-1185">Reference proteome</keyword>
<comment type="caution">
    <text evidence="2">The sequence shown here is derived from an EMBL/GenBank/DDBJ whole genome shotgun (WGS) entry which is preliminary data.</text>
</comment>
<gene>
    <name evidence="2" type="ORF">COLO4_05089</name>
</gene>
<proteinExistence type="predicted"/>
<dbReference type="STRING" id="93759.A0A1R3KRZ4"/>
<dbReference type="EMBL" id="AWUE01012151">
    <property type="protein sequence ID" value="OMP09840.1"/>
    <property type="molecule type" value="Genomic_DNA"/>
</dbReference>
<evidence type="ECO:0000259" key="1">
    <source>
        <dbReference type="Pfam" id="PF11976"/>
    </source>
</evidence>
<evidence type="ECO:0000313" key="2">
    <source>
        <dbReference type="EMBL" id="OMP09840.1"/>
    </source>
</evidence>
<dbReference type="InterPro" id="IPR029071">
    <property type="entry name" value="Ubiquitin-like_domsf"/>
</dbReference>
<organism evidence="2 3">
    <name type="scientific">Corchorus olitorius</name>
    <dbReference type="NCBI Taxonomy" id="93759"/>
    <lineage>
        <taxon>Eukaryota</taxon>
        <taxon>Viridiplantae</taxon>
        <taxon>Streptophyta</taxon>
        <taxon>Embryophyta</taxon>
        <taxon>Tracheophyta</taxon>
        <taxon>Spermatophyta</taxon>
        <taxon>Magnoliopsida</taxon>
        <taxon>eudicotyledons</taxon>
        <taxon>Gunneridae</taxon>
        <taxon>Pentapetalae</taxon>
        <taxon>rosids</taxon>
        <taxon>malvids</taxon>
        <taxon>Malvales</taxon>
        <taxon>Malvaceae</taxon>
        <taxon>Grewioideae</taxon>
        <taxon>Apeibeae</taxon>
        <taxon>Corchorus</taxon>
    </lineage>
</organism>